<feature type="region of interest" description="Disordered" evidence="3">
    <location>
        <begin position="1985"/>
        <end position="2007"/>
    </location>
</feature>
<feature type="compositionally biased region" description="Basic and acidic residues" evidence="3">
    <location>
        <begin position="461"/>
        <end position="478"/>
    </location>
</feature>
<feature type="compositionally biased region" description="Low complexity" evidence="3">
    <location>
        <begin position="1745"/>
        <end position="1765"/>
    </location>
</feature>
<feature type="domain" description="HSA" evidence="5">
    <location>
        <begin position="701"/>
        <end position="776"/>
    </location>
</feature>
<feature type="region of interest" description="Disordered" evidence="3">
    <location>
        <begin position="1320"/>
        <end position="1340"/>
    </location>
</feature>
<dbReference type="EMBL" id="JACMSC010000016">
    <property type="protein sequence ID" value="KAG6481988.1"/>
    <property type="molecule type" value="Genomic_DNA"/>
</dbReference>
<dbReference type="InterPro" id="IPR001005">
    <property type="entry name" value="SANT/Myb"/>
</dbReference>
<name>A0A8J5F9X7_ZINOF</name>
<feature type="compositionally biased region" description="Polar residues" evidence="3">
    <location>
        <begin position="1766"/>
        <end position="1780"/>
    </location>
</feature>
<feature type="compositionally biased region" description="Polar residues" evidence="3">
    <location>
        <begin position="1885"/>
        <end position="1908"/>
    </location>
</feature>
<feature type="compositionally biased region" description="Polar residues" evidence="3">
    <location>
        <begin position="1057"/>
        <end position="1076"/>
    </location>
</feature>
<gene>
    <name evidence="6" type="ORF">ZIOFF_058612</name>
</gene>
<feature type="region of interest" description="Disordered" evidence="3">
    <location>
        <begin position="1731"/>
        <end position="1813"/>
    </location>
</feature>
<feature type="compositionally biased region" description="Low complexity" evidence="3">
    <location>
        <begin position="1322"/>
        <end position="1334"/>
    </location>
</feature>
<feature type="domain" description="Myb-like" evidence="4">
    <location>
        <begin position="1265"/>
        <end position="1317"/>
    </location>
</feature>
<keyword evidence="7" id="KW-1185">Reference proteome</keyword>
<dbReference type="PANTHER" id="PTHR46774">
    <property type="entry name" value="CHROMATIN MODIFICATION-RELATED PROTEIN EAF1 A-RELATED"/>
    <property type="match status" value="1"/>
</dbReference>
<feature type="region of interest" description="Disordered" evidence="3">
    <location>
        <begin position="1689"/>
        <end position="1719"/>
    </location>
</feature>
<feature type="region of interest" description="Disordered" evidence="3">
    <location>
        <begin position="2024"/>
        <end position="2084"/>
    </location>
</feature>
<dbReference type="Pfam" id="PF07529">
    <property type="entry name" value="HSA"/>
    <property type="match status" value="1"/>
</dbReference>
<accession>A0A8J5F9X7</accession>
<feature type="region of interest" description="Disordered" evidence="3">
    <location>
        <begin position="221"/>
        <end position="246"/>
    </location>
</feature>
<protein>
    <submittedName>
        <fullName evidence="6">Uncharacterized protein</fullName>
    </submittedName>
</protein>
<evidence type="ECO:0000256" key="3">
    <source>
        <dbReference type="SAM" id="MobiDB-lite"/>
    </source>
</evidence>
<feature type="region of interest" description="Disordered" evidence="3">
    <location>
        <begin position="1057"/>
        <end position="1077"/>
    </location>
</feature>
<evidence type="ECO:0000313" key="6">
    <source>
        <dbReference type="EMBL" id="KAG6481988.1"/>
    </source>
</evidence>
<feature type="region of interest" description="Disordered" evidence="3">
    <location>
        <begin position="456"/>
        <end position="481"/>
    </location>
</feature>
<evidence type="ECO:0000259" key="4">
    <source>
        <dbReference type="PROSITE" id="PS50090"/>
    </source>
</evidence>
<dbReference type="SUPFAM" id="SSF46689">
    <property type="entry name" value="Homeodomain-like"/>
    <property type="match status" value="1"/>
</dbReference>
<dbReference type="InterPro" id="IPR009057">
    <property type="entry name" value="Homeodomain-like_sf"/>
</dbReference>
<feature type="compositionally biased region" description="Low complexity" evidence="3">
    <location>
        <begin position="1479"/>
        <end position="1489"/>
    </location>
</feature>
<dbReference type="GO" id="GO:0006325">
    <property type="term" value="P:chromatin organization"/>
    <property type="evidence" value="ECO:0007669"/>
    <property type="project" value="UniProtKB-KW"/>
</dbReference>
<dbReference type="InterPro" id="IPR044798">
    <property type="entry name" value="EAF1A/B"/>
</dbReference>
<dbReference type="Gene3D" id="1.10.10.60">
    <property type="entry name" value="Homeodomain-like"/>
    <property type="match status" value="1"/>
</dbReference>
<proteinExistence type="inferred from homology"/>
<dbReference type="PROSITE" id="PS50090">
    <property type="entry name" value="MYB_LIKE"/>
    <property type="match status" value="1"/>
</dbReference>
<dbReference type="GO" id="GO:0035267">
    <property type="term" value="C:NuA4 histone acetyltransferase complex"/>
    <property type="evidence" value="ECO:0007669"/>
    <property type="project" value="InterPro"/>
</dbReference>
<feature type="region of interest" description="Disordered" evidence="3">
    <location>
        <begin position="1102"/>
        <end position="1122"/>
    </location>
</feature>
<sequence>MAPSWLDSTRPPLGLLHLLVPSSPSRPSPPSSALVFDHEPYSVLRPTSENAVLFPPFSKGARPLPATLGLRKKWESKLPGGYLLSILSPEVVTENCTDKLAGVISVPGLGNIGFVPQLSEEDSIQDHYPILKEQPMGGVVECAFGVDTKLSPGRAEIERAQAELQHEFEIQEARRRELEFLEKGGNPLDFKFGHGASASVQSTSFTDQHAEPYVTSEAKGSFTLDASPHGDSVESSGKPGGSMSRETNIGDNLLLFKWENIKVHGERYAKHRGKRGSVALLEQSSQVGVNHNMKETDDSVIFRPGANGQAYARRNRSRTTRDSGNLSLTDSASRHGNKASVASSNAPTPKDIKAQDSSFSSISSAKEENQNCIINVLVADDQVDIPLDMEKNNNTSTNMTVDEMPEEVKEIKITEIRQLGDSCIKHSSIPEKAFKETSSQSFAIIGKDGLLPVSLPSTPLDSKDSCDVGKLNGYDETKPSFNEDDIKIKNFAEGPTSKNLHSDTRDKNTNANGAVNSEHPDDDQSLMLRSTNGRSGGDVREQITAEQSLLDTSTLKENNEAFNSDASINANNKSRPLHQDLSDLVVWMKDSVSDGKTVIVSEVTPATNSEPEKLNDEIICESEIKVDNSLSQPSSIQKAGTCLLLSSASEYAKVIHNNKGSLLITVLQTSTADQKKAHEDAILKEAQLIEARLKKAGELSVSSMYLEKHHKCHWDFVLEEMAWMANDFMQERLWKTTVASRISRLIASCGQAKFRQENLMCKQKSTARSLAKSVINFWHTAKLICNDKTTNGKEFKSDSIRASDANEAKVKREQVQDSVMDYAVRFLKHNGDTSCHSTLVEAPTTPDCQNGPGILVIPSEGKLFEKLLHIRGTSLSGSILADILPHVLSHIVIVEFFFYEVPHGAMQAYREAMETQWMHYKQLANSVHQEECETSLCNSIAGEHGEDAYEEEEGETGTYLLPVKFEGGLSSRLAHKNRKHTRQKSSAMRHNGDGAYFSYEPCSERKSGNQPFISTGKRNSSTFHVGSFPTKRVRTASRQRFVSPYPSGALVPLQMTSKTDASSEDTSSFLDDQSSLHGGPMARKNMGVETIADFDRQLPFDGEISSKSKKKKKKPKHLGYKNSLNMGEPGLLVLPEKHGSIRSSYEQRLQTDSTIQREQNSKRRMESQNFDSNVNTVFGQHAAKKPKVLKQMIEGSPDGLIPFAGSLPSPVASQMSNMSNSNKLLKIIASRDRARKCTTLKHFVVTEKLTVSMRQMAAGQSGPGSPWSNFEDQALVVLVHDLGPNWELVSDAMNSTLQFKCIFRKPKECKERHKFLMDKSAGDGADSAEDSGSSQPYPSTLPGIPKASFWLLILSYGPREEDILKTHFEKIISHRQKLSSCSRQIGNQEPKQITTAHSSHVVALSQVCPNNWNGGILTPLDFCESMSSSPDVYSLAYQGPHTGSLAVPSHQGPVTSALATSSSTMLQGSTGLVLSSSLPLTSGPLNPSSREPQRFGVPRPSAVSVDDPQRMQQYSQMIPGRNHQQPNVLPGTLPMGADRGVRMLPVPGGMGLMSGRGIPMPRPTFQGISSPAMLNMVTSGNMVSSGSHGIQNPVNVHPSAVSSQGNSTMRPRDPLQMIRPGQSPDEHRQMMMQEMQMQSSQTNGQPVSPFNGISASFPNATTVPASAQTFPVQQHQQPHQMMQQQPHILGNSHPHIQGTNHSSSHQQAYAMRAAKERQLHQRMIPQLQRHISGPNVVPPTQTNAQVQSQSPSSSPVLPVSSQGQQKQQNISRNPSSGMSNQINQRQRQQLQQNQPRQQQQQQQQRQPSQQQAKLMKGLGRGGMLINHNLSADSSQVSGFSTASKNQLSDKNILQQSQGFFPASSGLNPTSNQPGNQANIYLHPLPQSTKQPSPVSDTSNQGSTQNSPRHSMLMPQQAPVPSVSLVKQQQSQHRYLNQSQPGIQRISVQQNRHINSDRTTHASTDQDSVAQVVTSASIAQCADSTSAVVSSSTQWNPEPLYDEDAPNPTRYVVSSAQETVMASDTLVPSSSQGLSHQLSGDMSVHGNINGGQWQQQQQLQQQQLKHQSQQQHEQQLSRNSDLGAG</sequence>
<feature type="region of interest" description="Disordered" evidence="3">
    <location>
        <begin position="493"/>
        <end position="539"/>
    </location>
</feature>
<feature type="region of interest" description="Disordered" evidence="3">
    <location>
        <begin position="289"/>
        <end position="361"/>
    </location>
</feature>
<feature type="compositionally biased region" description="Polar residues" evidence="3">
    <location>
        <begin position="1697"/>
        <end position="1707"/>
    </location>
</feature>
<keyword evidence="2" id="KW-0156">Chromatin regulator</keyword>
<comment type="caution">
    <text evidence="6">The sequence shown here is derived from an EMBL/GenBank/DDBJ whole genome shotgun (WGS) entry which is preliminary data.</text>
</comment>
<evidence type="ECO:0000256" key="2">
    <source>
        <dbReference type="ARBA" id="ARBA00022853"/>
    </source>
</evidence>
<comment type="similarity">
    <text evidence="1">Belongs to the EAF1 family.</text>
</comment>
<dbReference type="SMART" id="SM00573">
    <property type="entry name" value="HSA"/>
    <property type="match status" value="1"/>
</dbReference>
<dbReference type="SMART" id="SM00717">
    <property type="entry name" value="SANT"/>
    <property type="match status" value="1"/>
</dbReference>
<feature type="compositionally biased region" description="Polar residues" evidence="3">
    <location>
        <begin position="1858"/>
        <end position="1878"/>
    </location>
</feature>
<evidence type="ECO:0000256" key="1">
    <source>
        <dbReference type="ARBA" id="ARBA00008913"/>
    </source>
</evidence>
<feature type="region of interest" description="Disordered" evidence="3">
    <location>
        <begin position="1479"/>
        <end position="1507"/>
    </location>
</feature>
<dbReference type="PROSITE" id="PS51204">
    <property type="entry name" value="HSA"/>
    <property type="match status" value="1"/>
</dbReference>
<dbReference type="CDD" id="cd00167">
    <property type="entry name" value="SANT"/>
    <property type="match status" value="1"/>
</dbReference>
<evidence type="ECO:0000313" key="7">
    <source>
        <dbReference type="Proteomes" id="UP000734854"/>
    </source>
</evidence>
<reference evidence="6 7" key="1">
    <citation type="submission" date="2020-08" db="EMBL/GenBank/DDBJ databases">
        <title>Plant Genome Project.</title>
        <authorList>
            <person name="Zhang R.-G."/>
        </authorList>
    </citation>
    <scope>NUCLEOTIDE SEQUENCE [LARGE SCALE GENOMIC DNA]</scope>
    <source>
        <tissue evidence="6">Rhizome</tissue>
    </source>
</reference>
<feature type="compositionally biased region" description="Low complexity" evidence="3">
    <location>
        <begin position="1781"/>
        <end position="1813"/>
    </location>
</feature>
<feature type="compositionally biased region" description="Polar residues" evidence="3">
    <location>
        <begin position="322"/>
        <end position="331"/>
    </location>
</feature>
<feature type="compositionally biased region" description="Basic residues" evidence="3">
    <location>
        <begin position="1107"/>
        <end position="1119"/>
    </location>
</feature>
<dbReference type="Pfam" id="PF13921">
    <property type="entry name" value="Myb_DNA-bind_6"/>
    <property type="match status" value="1"/>
</dbReference>
<dbReference type="PANTHER" id="PTHR46774:SF3">
    <property type="entry name" value="CHROMATIN MODIFICATION-RELATED PROTEIN EAF1 A-RELATED"/>
    <property type="match status" value="1"/>
</dbReference>
<dbReference type="Proteomes" id="UP000734854">
    <property type="component" value="Unassembled WGS sequence"/>
</dbReference>
<feature type="compositionally biased region" description="Low complexity" evidence="3">
    <location>
        <begin position="2028"/>
        <end position="2039"/>
    </location>
</feature>
<feature type="region of interest" description="Disordered" evidence="3">
    <location>
        <begin position="1858"/>
        <end position="1929"/>
    </location>
</feature>
<feature type="compositionally biased region" description="Low complexity" evidence="3">
    <location>
        <begin position="2051"/>
        <end position="2075"/>
    </location>
</feature>
<dbReference type="InterPro" id="IPR014012">
    <property type="entry name" value="HSA_dom"/>
</dbReference>
<evidence type="ECO:0000259" key="5">
    <source>
        <dbReference type="PROSITE" id="PS51204"/>
    </source>
</evidence>
<organism evidence="6 7">
    <name type="scientific">Zingiber officinale</name>
    <name type="common">Ginger</name>
    <name type="synonym">Amomum zingiber</name>
    <dbReference type="NCBI Taxonomy" id="94328"/>
    <lineage>
        <taxon>Eukaryota</taxon>
        <taxon>Viridiplantae</taxon>
        <taxon>Streptophyta</taxon>
        <taxon>Embryophyta</taxon>
        <taxon>Tracheophyta</taxon>
        <taxon>Spermatophyta</taxon>
        <taxon>Magnoliopsida</taxon>
        <taxon>Liliopsida</taxon>
        <taxon>Zingiberales</taxon>
        <taxon>Zingiberaceae</taxon>
        <taxon>Zingiber</taxon>
    </lineage>
</organism>